<evidence type="ECO:0000256" key="1">
    <source>
        <dbReference type="ARBA" id="ARBA00022801"/>
    </source>
</evidence>
<accession>A0A1V8YGG4</accession>
<dbReference type="Proteomes" id="UP000192477">
    <property type="component" value="Unassembled WGS sequence"/>
</dbReference>
<name>A0A1V8YGG4_9ENTE</name>
<dbReference type="EMBL" id="MJEA01000014">
    <property type="protein sequence ID" value="OQO68738.1"/>
    <property type="molecule type" value="Genomic_DNA"/>
</dbReference>
<keyword evidence="2" id="KW-0732">Signal</keyword>
<dbReference type="Gene3D" id="2.60.120.260">
    <property type="entry name" value="Galactose-binding domain-like"/>
    <property type="match status" value="1"/>
</dbReference>
<feature type="chain" id="PRO_5012573921" description="CBM-cenC domain-containing protein" evidence="2">
    <location>
        <begin position="28"/>
        <end position="393"/>
    </location>
</feature>
<evidence type="ECO:0000259" key="3">
    <source>
        <dbReference type="Pfam" id="PF02018"/>
    </source>
</evidence>
<proteinExistence type="predicted"/>
<dbReference type="SUPFAM" id="SSF49785">
    <property type="entry name" value="Galactose-binding domain-like"/>
    <property type="match status" value="1"/>
</dbReference>
<sequence length="393" mass="43230">MKQTVFNKLLVASIACVSVGTSVSVSATELGKDTLSISSGVNNKVTKKSVIKNGDFSDGLNGWIVSNPESNNPELITEDGVSYVKASYGENIHQFVSLKPNTTYTFSYTVASSGFPAKVEFGTLNPGEAFKPLQEASHDNENWERKTFTFTTPEINNTYILRFSSTGNGWATFKNIDVQSEDEATQNTLLSVDVESRQAFVNLNLTKEQFNSKKRYIVYLNGEYYFETYQGKTYYSSVDKAEQSVKVRRGFNGQKGEKIEVYAAPNTPGHSSAGKELLETFVVNNTLEVGAPKLDNVVKNIQVVGNTVVMDVDQAAFEQDNRIVLYNNGSYIAETYKGKAFYSSIKKNNGIVTVTCKTSLTSGDVISVKLIGNRPGTSTSTTFQQLLKTLEVK</sequence>
<gene>
    <name evidence="4" type="ORF">BH747_11270</name>
</gene>
<evidence type="ECO:0000256" key="2">
    <source>
        <dbReference type="SAM" id="SignalP"/>
    </source>
</evidence>
<dbReference type="GO" id="GO:0016798">
    <property type="term" value="F:hydrolase activity, acting on glycosyl bonds"/>
    <property type="evidence" value="ECO:0007669"/>
    <property type="project" value="InterPro"/>
</dbReference>
<protein>
    <recommendedName>
        <fullName evidence="3">CBM-cenC domain-containing protein</fullName>
    </recommendedName>
</protein>
<feature type="domain" description="CBM-cenC" evidence="3">
    <location>
        <begin position="49"/>
        <end position="164"/>
    </location>
</feature>
<comment type="caution">
    <text evidence="4">The sequence shown here is derived from an EMBL/GenBank/DDBJ whole genome shotgun (WGS) entry which is preliminary data.</text>
</comment>
<dbReference type="Pfam" id="PF02018">
    <property type="entry name" value="CBM_4_9"/>
    <property type="match status" value="1"/>
</dbReference>
<keyword evidence="1" id="KW-0378">Hydrolase</keyword>
<evidence type="ECO:0000313" key="5">
    <source>
        <dbReference type="Proteomes" id="UP000192477"/>
    </source>
</evidence>
<dbReference type="OrthoDB" id="2194268at2"/>
<dbReference type="RefSeq" id="WP_081184593.1">
    <property type="nucleotide sequence ID" value="NZ_MJEA01000014.1"/>
</dbReference>
<feature type="signal peptide" evidence="2">
    <location>
        <begin position="1"/>
        <end position="27"/>
    </location>
</feature>
<organism evidence="4 5">
    <name type="scientific">Enterococcus villorum</name>
    <dbReference type="NCBI Taxonomy" id="112904"/>
    <lineage>
        <taxon>Bacteria</taxon>
        <taxon>Bacillati</taxon>
        <taxon>Bacillota</taxon>
        <taxon>Bacilli</taxon>
        <taxon>Lactobacillales</taxon>
        <taxon>Enterococcaceae</taxon>
        <taxon>Enterococcus</taxon>
    </lineage>
</organism>
<dbReference type="InterPro" id="IPR008979">
    <property type="entry name" value="Galactose-bd-like_sf"/>
</dbReference>
<dbReference type="InterPro" id="IPR003305">
    <property type="entry name" value="CenC_carb-bd"/>
</dbReference>
<evidence type="ECO:0000313" key="4">
    <source>
        <dbReference type="EMBL" id="OQO68738.1"/>
    </source>
</evidence>
<reference evidence="4 5" key="1">
    <citation type="journal article" date="2017" name="BMC Microbiol.">
        <title>Comparative genomics of Enterococcus spp. isolated from bovine feces.</title>
        <authorList>
            <person name="Beukers A.G."/>
            <person name="Zaheer R."/>
            <person name="Goji N."/>
            <person name="Amoako K.K."/>
            <person name="Chaves A.V."/>
            <person name="Ward M.P."/>
            <person name="McAllister T.A."/>
        </authorList>
    </citation>
    <scope>NUCLEOTIDE SEQUENCE [LARGE SCALE GENOMIC DNA]</scope>
    <source>
        <strain evidence="4 5">F1129D 143</strain>
    </source>
</reference>
<dbReference type="AlphaFoldDB" id="A0A1V8YGG4"/>
<dbReference type="STRING" id="112904.BH747_11270"/>